<comment type="caution">
    <text evidence="1">The sequence shown here is derived from an EMBL/GenBank/DDBJ whole genome shotgun (WGS) entry which is preliminary data.</text>
</comment>
<dbReference type="AlphaFoldDB" id="A0A8S9Q0Y4"/>
<name>A0A8S9Q0Y4_BRACR</name>
<proteinExistence type="predicted"/>
<dbReference type="EMBL" id="QGKX02001290">
    <property type="protein sequence ID" value="KAF3535306.1"/>
    <property type="molecule type" value="Genomic_DNA"/>
</dbReference>
<dbReference type="Proteomes" id="UP000712600">
    <property type="component" value="Unassembled WGS sequence"/>
</dbReference>
<evidence type="ECO:0000313" key="1">
    <source>
        <dbReference type="EMBL" id="KAF3535306.1"/>
    </source>
</evidence>
<sequence length="278" mass="31004">MSNSEHFPIHLRLWQRGSKTFGLAMLLVRACGADTFVPWTLLERAGASCLFMLELNFHSGSSISQVRLTSRSDCYRIERGSVPALTRDDDLLGRGFDSVLTRLIDCSGVYQFRLSCSEIVRMWIYVMLLPPPKLQAIAPRVFVIGDYVGFSQMFERWMMSQFDRLLSVDHFRHVSARTADIGTLGAIYIDCGVPVMLGGPIGSETRQRWSCVLRYHSWDGLVITISCTVGLPEGKIFGSVDHIRDVSVWTADIETLGAIYIDCGVPVMLGGPIGSETR</sequence>
<evidence type="ECO:0000313" key="2">
    <source>
        <dbReference type="Proteomes" id="UP000712600"/>
    </source>
</evidence>
<accession>A0A8S9Q0Y4</accession>
<protein>
    <submittedName>
        <fullName evidence="1">Uncharacterized protein</fullName>
    </submittedName>
</protein>
<gene>
    <name evidence="1" type="ORF">F2Q69_00024222</name>
</gene>
<reference evidence="1" key="1">
    <citation type="submission" date="2019-12" db="EMBL/GenBank/DDBJ databases">
        <title>Genome sequencing and annotation of Brassica cretica.</title>
        <authorList>
            <person name="Studholme D.J."/>
            <person name="Sarris P."/>
        </authorList>
    </citation>
    <scope>NUCLEOTIDE SEQUENCE</scope>
    <source>
        <strain evidence="1">PFS-109/04</strain>
        <tissue evidence="1">Leaf</tissue>
    </source>
</reference>
<organism evidence="1 2">
    <name type="scientific">Brassica cretica</name>
    <name type="common">Mustard</name>
    <dbReference type="NCBI Taxonomy" id="69181"/>
    <lineage>
        <taxon>Eukaryota</taxon>
        <taxon>Viridiplantae</taxon>
        <taxon>Streptophyta</taxon>
        <taxon>Embryophyta</taxon>
        <taxon>Tracheophyta</taxon>
        <taxon>Spermatophyta</taxon>
        <taxon>Magnoliopsida</taxon>
        <taxon>eudicotyledons</taxon>
        <taxon>Gunneridae</taxon>
        <taxon>Pentapetalae</taxon>
        <taxon>rosids</taxon>
        <taxon>malvids</taxon>
        <taxon>Brassicales</taxon>
        <taxon>Brassicaceae</taxon>
        <taxon>Brassiceae</taxon>
        <taxon>Brassica</taxon>
    </lineage>
</organism>